<keyword evidence="16" id="KW-0594">Phospholipid biosynthesis</keyword>
<feature type="transmembrane region" description="Helical" evidence="19">
    <location>
        <begin position="53"/>
        <end position="72"/>
    </location>
</feature>
<dbReference type="Proteomes" id="UP000216991">
    <property type="component" value="Unassembled WGS sequence"/>
</dbReference>
<evidence type="ECO:0000256" key="6">
    <source>
        <dbReference type="ARBA" id="ARBA00012487"/>
    </source>
</evidence>
<keyword evidence="21" id="KW-1185">Reference proteome</keyword>
<keyword evidence="8" id="KW-1003">Cell membrane</keyword>
<evidence type="ECO:0000256" key="8">
    <source>
        <dbReference type="ARBA" id="ARBA00022475"/>
    </source>
</evidence>
<evidence type="ECO:0000256" key="15">
    <source>
        <dbReference type="ARBA" id="ARBA00023136"/>
    </source>
</evidence>
<evidence type="ECO:0000256" key="10">
    <source>
        <dbReference type="ARBA" id="ARBA00022679"/>
    </source>
</evidence>
<evidence type="ECO:0000256" key="2">
    <source>
        <dbReference type="ARBA" id="ARBA00004651"/>
    </source>
</evidence>
<feature type="transmembrane region" description="Helical" evidence="19">
    <location>
        <begin position="127"/>
        <end position="147"/>
    </location>
</feature>
<dbReference type="Pfam" id="PF01148">
    <property type="entry name" value="CTP_transf_1"/>
    <property type="match status" value="1"/>
</dbReference>
<evidence type="ECO:0000256" key="3">
    <source>
        <dbReference type="ARBA" id="ARBA00005119"/>
    </source>
</evidence>
<feature type="transmembrane region" description="Helical" evidence="19">
    <location>
        <begin position="104"/>
        <end position="121"/>
    </location>
</feature>
<name>A0A255Y4V5_9SPHN</name>
<accession>A0A255Y4V5</accession>
<evidence type="ECO:0000313" key="20">
    <source>
        <dbReference type="EMBL" id="OYQ24317.1"/>
    </source>
</evidence>
<feature type="transmembrane region" description="Helical" evidence="19">
    <location>
        <begin position="12"/>
        <end position="41"/>
    </location>
</feature>
<dbReference type="OrthoDB" id="9799199at2"/>
<keyword evidence="13 19" id="KW-1133">Transmembrane helix</keyword>
<dbReference type="InterPro" id="IPR000374">
    <property type="entry name" value="PC_trans"/>
</dbReference>
<evidence type="ECO:0000256" key="16">
    <source>
        <dbReference type="ARBA" id="ARBA00023209"/>
    </source>
</evidence>
<protein>
    <recommendedName>
        <fullName evidence="7 18">Phosphatidate cytidylyltransferase</fullName>
        <ecNumber evidence="6 18">2.7.7.41</ecNumber>
    </recommendedName>
</protein>
<dbReference type="EC" id="2.7.7.41" evidence="6 18"/>
<dbReference type="UniPathway" id="UPA00557">
    <property type="reaction ID" value="UER00614"/>
</dbReference>
<keyword evidence="15 19" id="KW-0472">Membrane</keyword>
<feature type="transmembrane region" description="Helical" evidence="19">
    <location>
        <begin position="167"/>
        <end position="188"/>
    </location>
</feature>
<evidence type="ECO:0000256" key="4">
    <source>
        <dbReference type="ARBA" id="ARBA00005189"/>
    </source>
</evidence>
<dbReference type="PANTHER" id="PTHR46382">
    <property type="entry name" value="PHOSPHATIDATE CYTIDYLYLTRANSFERASE"/>
    <property type="match status" value="1"/>
</dbReference>
<gene>
    <name evidence="20" type="ORF">CHU93_15880</name>
</gene>
<keyword evidence="9" id="KW-0444">Lipid biosynthesis</keyword>
<comment type="subcellular location">
    <subcellularLocation>
        <location evidence="2">Cell membrane</location>
        <topology evidence="2">Multi-pass membrane protein</topology>
    </subcellularLocation>
</comment>
<evidence type="ECO:0000256" key="18">
    <source>
        <dbReference type="RuleBase" id="RU003938"/>
    </source>
</evidence>
<dbReference type="PANTHER" id="PTHR46382:SF1">
    <property type="entry name" value="PHOSPHATIDATE CYTIDYLYLTRANSFERASE"/>
    <property type="match status" value="1"/>
</dbReference>
<comment type="catalytic activity">
    <reaction evidence="1 18">
        <text>a 1,2-diacyl-sn-glycero-3-phosphate + CTP + H(+) = a CDP-1,2-diacyl-sn-glycerol + diphosphate</text>
        <dbReference type="Rhea" id="RHEA:16229"/>
        <dbReference type="ChEBI" id="CHEBI:15378"/>
        <dbReference type="ChEBI" id="CHEBI:33019"/>
        <dbReference type="ChEBI" id="CHEBI:37563"/>
        <dbReference type="ChEBI" id="CHEBI:58332"/>
        <dbReference type="ChEBI" id="CHEBI:58608"/>
        <dbReference type="EC" id="2.7.7.41"/>
    </reaction>
</comment>
<keyword evidence="14" id="KW-0443">Lipid metabolism</keyword>
<evidence type="ECO:0000256" key="9">
    <source>
        <dbReference type="ARBA" id="ARBA00022516"/>
    </source>
</evidence>
<evidence type="ECO:0000256" key="12">
    <source>
        <dbReference type="ARBA" id="ARBA00022695"/>
    </source>
</evidence>
<evidence type="ECO:0000256" key="1">
    <source>
        <dbReference type="ARBA" id="ARBA00001698"/>
    </source>
</evidence>
<evidence type="ECO:0000256" key="14">
    <source>
        <dbReference type="ARBA" id="ARBA00023098"/>
    </source>
</evidence>
<dbReference type="EMBL" id="NOXT01000125">
    <property type="protein sequence ID" value="OYQ24317.1"/>
    <property type="molecule type" value="Genomic_DNA"/>
</dbReference>
<dbReference type="AlphaFoldDB" id="A0A255Y4V5"/>
<comment type="caution">
    <text evidence="20">The sequence shown here is derived from an EMBL/GenBank/DDBJ whole genome shotgun (WGS) entry which is preliminary data.</text>
</comment>
<evidence type="ECO:0000313" key="21">
    <source>
        <dbReference type="Proteomes" id="UP000216991"/>
    </source>
</evidence>
<comment type="pathway">
    <text evidence="4">Lipid metabolism.</text>
</comment>
<proteinExistence type="inferred from homology"/>
<dbReference type="RefSeq" id="WP_094475124.1">
    <property type="nucleotide sequence ID" value="NZ_NOXT01000125.1"/>
</dbReference>
<dbReference type="GO" id="GO:0016024">
    <property type="term" value="P:CDP-diacylglycerol biosynthetic process"/>
    <property type="evidence" value="ECO:0007669"/>
    <property type="project" value="UniProtKB-UniPathway"/>
</dbReference>
<dbReference type="GO" id="GO:0004605">
    <property type="term" value="F:phosphatidate cytidylyltransferase activity"/>
    <property type="evidence" value="ECO:0007669"/>
    <property type="project" value="UniProtKB-EC"/>
</dbReference>
<sequence length="265" mass="27167">MGELGKRIATGIPLVAAAVAALWAGGIAFAGLAAVAVLLMWAEWAAMHRLPLIVRRIGLAVLALMLWITAVLQKPDEGLMLLGGAAGMMMILAGKLARGAGRPAAIGLLYCGLPGIALIWLRGQGWGIWATLLLMLVVWGADIVAYFTGRAIGGPKLAPAISPNKTWSGAIGGLLGAVAASLLLMLWWPGYAGAAGALRLAMLAVPLAILSILGDLYESWLKRRCGVKDSGTILPGHGGVMDRLDGLVPVAVAGAGIFAVTGWAG</sequence>
<keyword evidence="11 18" id="KW-0812">Transmembrane</keyword>
<keyword evidence="10 18" id="KW-0808">Transferase</keyword>
<dbReference type="GO" id="GO:0005886">
    <property type="term" value="C:plasma membrane"/>
    <property type="evidence" value="ECO:0007669"/>
    <property type="project" value="UniProtKB-SubCell"/>
</dbReference>
<evidence type="ECO:0000256" key="5">
    <source>
        <dbReference type="ARBA" id="ARBA00010185"/>
    </source>
</evidence>
<comment type="similarity">
    <text evidence="5 18">Belongs to the CDS family.</text>
</comment>
<feature type="transmembrane region" description="Helical" evidence="19">
    <location>
        <begin position="78"/>
        <end position="97"/>
    </location>
</feature>
<keyword evidence="12 18" id="KW-0548">Nucleotidyltransferase</keyword>
<evidence type="ECO:0000256" key="17">
    <source>
        <dbReference type="ARBA" id="ARBA00023264"/>
    </source>
</evidence>
<evidence type="ECO:0000256" key="19">
    <source>
        <dbReference type="SAM" id="Phobius"/>
    </source>
</evidence>
<evidence type="ECO:0000256" key="7">
    <source>
        <dbReference type="ARBA" id="ARBA00019373"/>
    </source>
</evidence>
<evidence type="ECO:0000256" key="11">
    <source>
        <dbReference type="ARBA" id="ARBA00022692"/>
    </source>
</evidence>
<feature type="transmembrane region" description="Helical" evidence="19">
    <location>
        <begin position="194"/>
        <end position="214"/>
    </location>
</feature>
<organism evidence="20 21">
    <name type="scientific">Sandarakinorhabdus cyanobacteriorum</name>
    <dbReference type="NCBI Taxonomy" id="1981098"/>
    <lineage>
        <taxon>Bacteria</taxon>
        <taxon>Pseudomonadati</taxon>
        <taxon>Pseudomonadota</taxon>
        <taxon>Alphaproteobacteria</taxon>
        <taxon>Sphingomonadales</taxon>
        <taxon>Sphingosinicellaceae</taxon>
        <taxon>Sandarakinorhabdus</taxon>
    </lineage>
</organism>
<dbReference type="PROSITE" id="PS01315">
    <property type="entry name" value="CDS"/>
    <property type="match status" value="1"/>
</dbReference>
<evidence type="ECO:0000256" key="13">
    <source>
        <dbReference type="ARBA" id="ARBA00022989"/>
    </source>
</evidence>
<reference evidence="20 21" key="1">
    <citation type="submission" date="2017-07" db="EMBL/GenBank/DDBJ databases">
        <title>Sandarakinorhabdus cyanobacteriorum sp. nov., a novel bacterium isolated from cyanobacterial aggregates in a eutrophic lake.</title>
        <authorList>
            <person name="Cai H."/>
        </authorList>
    </citation>
    <scope>NUCLEOTIDE SEQUENCE [LARGE SCALE GENOMIC DNA]</scope>
    <source>
        <strain evidence="20 21">TH057</strain>
    </source>
</reference>
<keyword evidence="17" id="KW-1208">Phospholipid metabolism</keyword>
<comment type="pathway">
    <text evidence="3 18">Phospholipid metabolism; CDP-diacylglycerol biosynthesis; CDP-diacylglycerol from sn-glycerol 3-phosphate: step 3/3.</text>
</comment>